<dbReference type="RefSeq" id="WP_102755793.1">
    <property type="nucleotide sequence ID" value="NZ_CP025791.1"/>
</dbReference>
<keyword evidence="3" id="KW-1185">Reference proteome</keyword>
<feature type="coiled-coil region" evidence="1">
    <location>
        <begin position="175"/>
        <end position="202"/>
    </location>
</feature>
<dbReference type="Proteomes" id="UP000235826">
    <property type="component" value="Chromosome"/>
</dbReference>
<evidence type="ECO:0000313" key="2">
    <source>
        <dbReference type="EMBL" id="AUP79138.1"/>
    </source>
</evidence>
<dbReference type="EMBL" id="CP025791">
    <property type="protein sequence ID" value="AUP79138.1"/>
    <property type="molecule type" value="Genomic_DNA"/>
</dbReference>
<sequence>MPITKLTEEFLPAFIYITDQILAEEDPIDYKKIAEEGVPAKKEIDVRTIKRAFDLREELAKNKLERKVYKPTLKTLNVLCAYYFENPEEKFLKIAKNYREKIEEYYTEHSPKTPVIQAVFKPKPEKIQFLEQQQDQYLHLKGTVEQQSLNVLMSSMEQNLLKRFEGLQQKVNDDLEIKTKMITHLENKIEELQSKLKQANFMHNTLGALGLFFVSINYDFMDDQSIFEAFLDDHDDDGDLIDDII</sequence>
<evidence type="ECO:0000313" key="3">
    <source>
        <dbReference type="Proteomes" id="UP000235826"/>
    </source>
</evidence>
<proteinExistence type="predicted"/>
<dbReference type="KEGG" id="fek:C1H87_10675"/>
<name>A0A2K9PQN5_9FLAO</name>
<keyword evidence="1" id="KW-0175">Coiled coil</keyword>
<organism evidence="2 3">
    <name type="scientific">Flavivirga eckloniae</name>
    <dbReference type="NCBI Taxonomy" id="1803846"/>
    <lineage>
        <taxon>Bacteria</taxon>
        <taxon>Pseudomonadati</taxon>
        <taxon>Bacteroidota</taxon>
        <taxon>Flavobacteriia</taxon>
        <taxon>Flavobacteriales</taxon>
        <taxon>Flavobacteriaceae</taxon>
        <taxon>Flavivirga</taxon>
    </lineage>
</organism>
<accession>A0A2K9PQN5</accession>
<evidence type="ECO:0000256" key="1">
    <source>
        <dbReference type="SAM" id="Coils"/>
    </source>
</evidence>
<dbReference type="OrthoDB" id="1430572at2"/>
<reference evidence="2 3" key="1">
    <citation type="submission" date="2018-01" db="EMBL/GenBank/DDBJ databases">
        <title>Complete genome sequence of Flavivirga eckloniae ECD14 isolated from seaweed Ecklonia cava.</title>
        <authorList>
            <person name="Lee J.H."/>
            <person name="Baik K.S."/>
            <person name="Seong C.N."/>
        </authorList>
    </citation>
    <scope>NUCLEOTIDE SEQUENCE [LARGE SCALE GENOMIC DNA]</scope>
    <source>
        <strain evidence="2 3">ECD14</strain>
    </source>
</reference>
<dbReference type="AlphaFoldDB" id="A0A2K9PQN5"/>
<protein>
    <submittedName>
        <fullName evidence="2">Uncharacterized protein</fullName>
    </submittedName>
</protein>
<gene>
    <name evidence="2" type="ORF">C1H87_10675</name>
</gene>